<dbReference type="PANTHER" id="PTHR36220">
    <property type="entry name" value="UNNAMED PRODUCT"/>
    <property type="match status" value="1"/>
</dbReference>
<dbReference type="InterPro" id="IPR013519">
    <property type="entry name" value="Int_alpha_beta-p"/>
</dbReference>
<proteinExistence type="predicted"/>
<protein>
    <submittedName>
        <fullName evidence="5">Uncharacterized protein</fullName>
    </submittedName>
</protein>
<dbReference type="Pfam" id="PF14312">
    <property type="entry name" value="FG-GAP_2"/>
    <property type="match status" value="1"/>
</dbReference>
<evidence type="ECO:0000313" key="5">
    <source>
        <dbReference type="EMBL" id="BCX89116.1"/>
    </source>
</evidence>
<reference evidence="6" key="1">
    <citation type="journal article" date="2024" name="Int. J. Syst. Evol. Microbiol.">
        <title>Methylomarinovum tepidoasis sp. nov., a moderately thermophilic methanotroph of the family Methylothermaceae isolated from a deep-sea hydrothermal field.</title>
        <authorList>
            <person name="Hirayama H."/>
            <person name="Takaki Y."/>
            <person name="Abe M."/>
            <person name="Miyazaki M."/>
            <person name="Uematsu K."/>
            <person name="Matsui Y."/>
            <person name="Takai K."/>
        </authorList>
    </citation>
    <scope>NUCLEOTIDE SEQUENCE [LARGE SCALE GENOMIC DNA]</scope>
    <source>
        <strain evidence="6">IN45</strain>
    </source>
</reference>
<keyword evidence="6" id="KW-1185">Reference proteome</keyword>
<dbReference type="InterPro" id="IPR028994">
    <property type="entry name" value="Integrin_alpha_N"/>
</dbReference>
<dbReference type="RefSeq" id="WP_286291393.1">
    <property type="nucleotide sequence ID" value="NZ_AP024718.1"/>
</dbReference>
<accession>A0AAU9CE92</accession>
<evidence type="ECO:0000313" key="6">
    <source>
        <dbReference type="Proteomes" id="UP001321450"/>
    </source>
</evidence>
<dbReference type="AlphaFoldDB" id="A0AAU9CE92"/>
<gene>
    <name evidence="5" type="ORF">MIN45_P1486</name>
</gene>
<dbReference type="PANTHER" id="PTHR36220:SF1">
    <property type="entry name" value="GAMMA TUBULIN COMPLEX COMPONENT C-TERMINAL DOMAIN-CONTAINING PROTEIN"/>
    <property type="match status" value="1"/>
</dbReference>
<evidence type="ECO:0000256" key="3">
    <source>
        <dbReference type="ARBA" id="ARBA00023180"/>
    </source>
</evidence>
<dbReference type="KEGG" id="meiy:MIN45_P1486"/>
<keyword evidence="2" id="KW-0677">Repeat</keyword>
<dbReference type="SMART" id="SM00191">
    <property type="entry name" value="Int_alpha"/>
    <property type="match status" value="5"/>
</dbReference>
<dbReference type="InterPro" id="IPR013517">
    <property type="entry name" value="FG-GAP"/>
</dbReference>
<sequence length="523" mass="55698">MHRYRLIVLLPLALSGAASSGELDRNQRLLPTDPGDNRRFGQILALTEDSAAVAASGRVIVYERDYPRPGLWGEAAVLRADAPGFGEQVALSAAGLAVAAPDGENGGRVHRYRRDQTGRWQHQETLQSPDAGSGDRFGAALAAAGEWLAVGAPGADAGGAVFLYRCRENCTLIQRLTDPQGEFQADYGASLALAGDGLAVGAPARDVTPFQGRIVPAGDLSTHAFAIAKGDAPFCGEDVGVVYLYRLSELAAGATTPAATLAPGDAECLQDYGAALALRDGKLAVGSPGKDVGDTLATGVVYLYGYDGSRWQPQTILASDRPGEDGRFGAALAWQGERLLVGAPRETGKRFRTGVVHRFSQVAEAWQDAPLELAQGRAYDRFGASLAVAGKHLWIGAPGRRLGDNAEGAVFRTGSTALPPSARFDFDDGRLMLDGVGIWEAGRGWYRAILARDPQGPGWQFRLQELTPTEAPAHPARYLPDSGRLHIPSVRVRFPDGHLDTFTVDLRQIPDTPSLTFQLETVR</sequence>
<feature type="chain" id="PRO_5043706458" evidence="4">
    <location>
        <begin position="21"/>
        <end position="523"/>
    </location>
</feature>
<keyword evidence="1 4" id="KW-0732">Signal</keyword>
<evidence type="ECO:0000256" key="2">
    <source>
        <dbReference type="ARBA" id="ARBA00022737"/>
    </source>
</evidence>
<name>A0AAU9CE92_9GAMM</name>
<evidence type="ECO:0000256" key="1">
    <source>
        <dbReference type="ARBA" id="ARBA00022729"/>
    </source>
</evidence>
<feature type="signal peptide" evidence="4">
    <location>
        <begin position="1"/>
        <end position="20"/>
    </location>
</feature>
<organism evidence="5 6">
    <name type="scientific">Methylomarinovum tepidoasis</name>
    <dbReference type="NCBI Taxonomy" id="2840183"/>
    <lineage>
        <taxon>Bacteria</taxon>
        <taxon>Pseudomonadati</taxon>
        <taxon>Pseudomonadota</taxon>
        <taxon>Gammaproteobacteria</taxon>
        <taxon>Methylococcales</taxon>
        <taxon>Methylothermaceae</taxon>
        <taxon>Methylomarinovum</taxon>
    </lineage>
</organism>
<dbReference type="EMBL" id="AP024718">
    <property type="protein sequence ID" value="BCX89116.1"/>
    <property type="molecule type" value="Genomic_DNA"/>
</dbReference>
<keyword evidence="3" id="KW-0325">Glycoprotein</keyword>
<dbReference type="Gene3D" id="2.130.10.130">
    <property type="entry name" value="Integrin alpha, N-terminal"/>
    <property type="match status" value="2"/>
</dbReference>
<dbReference type="Proteomes" id="UP001321450">
    <property type="component" value="Chromosome"/>
</dbReference>
<evidence type="ECO:0000256" key="4">
    <source>
        <dbReference type="SAM" id="SignalP"/>
    </source>
</evidence>
<dbReference type="PROSITE" id="PS51470">
    <property type="entry name" value="FG_GAP"/>
    <property type="match status" value="1"/>
</dbReference>